<evidence type="ECO:0000313" key="2">
    <source>
        <dbReference type="EMBL" id="KIL78495.1"/>
    </source>
</evidence>
<comment type="caution">
    <text evidence="2">The sequence shown here is derived from an EMBL/GenBank/DDBJ whole genome shotgun (WGS) entry which is preliminary data.</text>
</comment>
<dbReference type="InterPro" id="IPR032713">
    <property type="entry name" value="EmrE"/>
</dbReference>
<keyword evidence="1" id="KW-0812">Transmembrane</keyword>
<dbReference type="Pfam" id="PF13536">
    <property type="entry name" value="EmrE"/>
    <property type="match status" value="1"/>
</dbReference>
<keyword evidence="3" id="KW-1185">Reference proteome</keyword>
<organism evidence="2 3">
    <name type="scientific">Bacillus badius</name>
    <dbReference type="NCBI Taxonomy" id="1455"/>
    <lineage>
        <taxon>Bacteria</taxon>
        <taxon>Bacillati</taxon>
        <taxon>Bacillota</taxon>
        <taxon>Bacilli</taxon>
        <taxon>Bacillales</taxon>
        <taxon>Bacillaceae</taxon>
        <taxon>Pseudobacillus</taxon>
    </lineage>
</organism>
<feature type="transmembrane region" description="Helical" evidence="1">
    <location>
        <begin position="233"/>
        <end position="253"/>
    </location>
</feature>
<protein>
    <submittedName>
        <fullName evidence="2">Membrane protein</fullName>
    </submittedName>
</protein>
<proteinExistence type="predicted"/>
<feature type="transmembrane region" description="Helical" evidence="1">
    <location>
        <begin position="96"/>
        <end position="117"/>
    </location>
</feature>
<evidence type="ECO:0000313" key="3">
    <source>
        <dbReference type="Proteomes" id="UP000031982"/>
    </source>
</evidence>
<dbReference type="Proteomes" id="UP000031982">
    <property type="component" value="Unassembled WGS sequence"/>
</dbReference>
<feature type="transmembrane region" description="Helical" evidence="1">
    <location>
        <begin position="198"/>
        <end position="221"/>
    </location>
</feature>
<dbReference type="EMBL" id="JXLP01000009">
    <property type="protein sequence ID" value="KIL78495.1"/>
    <property type="molecule type" value="Genomic_DNA"/>
</dbReference>
<reference evidence="2 3" key="1">
    <citation type="submission" date="2015-01" db="EMBL/GenBank/DDBJ databases">
        <title>Genome Assembly of Bacillus badius MTCC 1458.</title>
        <authorList>
            <person name="Verma A."/>
            <person name="Khatri I."/>
            <person name="Mual P."/>
            <person name="Subramanian S."/>
            <person name="Krishnamurthi S."/>
        </authorList>
    </citation>
    <scope>NUCLEOTIDE SEQUENCE [LARGE SCALE GENOMIC DNA]</scope>
    <source>
        <strain evidence="2 3">MTCC 1458</strain>
    </source>
</reference>
<feature type="transmembrane region" description="Helical" evidence="1">
    <location>
        <begin position="31"/>
        <end position="50"/>
    </location>
</feature>
<feature type="transmembrane region" description="Helical" evidence="1">
    <location>
        <begin position="70"/>
        <end position="90"/>
    </location>
</feature>
<evidence type="ECO:0000256" key="1">
    <source>
        <dbReference type="SAM" id="Phobius"/>
    </source>
</evidence>
<keyword evidence="1" id="KW-1133">Transmembrane helix</keyword>
<accession>A0ABR5AV59</accession>
<sequence length="318" mass="34562">MRPIILGVLSAFFFAFTFVLNRLMEAEGGNWMWSASLRYLFMIPLLAVIVGSRKGMRPLLMEMKRNPFAWLLWSTVGFGLFYAPLCFAAAYGPGWLIAGTWQVTIISGSLLVPFFYITIQTPSGPKRMRGKIPYKGLAMSLIILAGVALMQAAHARQLSLQAALLCILPIIAASFAYPLGNRKMMEVCADRLDAYQRVLGMTLASLPFWLILSVTAVFTVGWPSKGQVVQSSLVALFSGVFATVLFFAATDLVRGNMNKLGAVEATQSLEVLFAVAGEMVLLAAPLPAPVSIAGMVLIIVGMVLHSYISHVKQFTPGT</sequence>
<dbReference type="RefSeq" id="WP_041113752.1">
    <property type="nucleotide sequence ID" value="NZ_JARTHD010000033.1"/>
</dbReference>
<feature type="transmembrane region" description="Helical" evidence="1">
    <location>
        <begin position="160"/>
        <end position="177"/>
    </location>
</feature>
<keyword evidence="1" id="KW-0472">Membrane</keyword>
<feature type="transmembrane region" description="Helical" evidence="1">
    <location>
        <begin position="290"/>
        <end position="308"/>
    </location>
</feature>
<name>A0ABR5AV59_BACBA</name>
<gene>
    <name evidence="2" type="ORF">SD77_4175</name>
</gene>
<feature type="transmembrane region" description="Helical" evidence="1">
    <location>
        <begin position="137"/>
        <end position="154"/>
    </location>
</feature>